<name>K2A2X8_9BACT</name>
<comment type="caution">
    <text evidence="1">The sequence shown here is derived from an EMBL/GenBank/DDBJ whole genome shotgun (WGS) entry which is preliminary data.</text>
</comment>
<gene>
    <name evidence="1" type="ORF">ACD_71C00157G0001</name>
</gene>
<protein>
    <submittedName>
        <fullName evidence="1">Uncharacterized protein</fullName>
    </submittedName>
</protein>
<dbReference type="AlphaFoldDB" id="K2A2X8"/>
<feature type="non-terminal residue" evidence="1">
    <location>
        <position position="1"/>
    </location>
</feature>
<reference evidence="1" key="1">
    <citation type="journal article" date="2012" name="Science">
        <title>Fermentation, hydrogen, and sulfur metabolism in multiple uncultivated bacterial phyla.</title>
        <authorList>
            <person name="Wrighton K.C."/>
            <person name="Thomas B.C."/>
            <person name="Sharon I."/>
            <person name="Miller C.S."/>
            <person name="Castelle C.J."/>
            <person name="VerBerkmoes N.C."/>
            <person name="Wilkins M.J."/>
            <person name="Hettich R.L."/>
            <person name="Lipton M.S."/>
            <person name="Williams K.H."/>
            <person name="Long P.E."/>
            <person name="Banfield J.F."/>
        </authorList>
    </citation>
    <scope>NUCLEOTIDE SEQUENCE [LARGE SCALE GENOMIC DNA]</scope>
</reference>
<dbReference type="EMBL" id="AMFJ01028888">
    <property type="protein sequence ID" value="EKD44379.1"/>
    <property type="molecule type" value="Genomic_DNA"/>
</dbReference>
<accession>K2A2X8</accession>
<proteinExistence type="predicted"/>
<sequence>WITSGWQSEWWEFFPANFSPYGYNHTVWQIAAPLTKDEAVKQWFNWSDYEAPFPKVEKIIPAAKLPEDISKIPDDILNWAIECELTGKPFRIIKQELEFYRKHNLPIPRRHPDQRYLDRLKWHFNY</sequence>
<organism evidence="1">
    <name type="scientific">uncultured bacterium</name>
    <name type="common">gcode 4</name>
    <dbReference type="NCBI Taxonomy" id="1234023"/>
    <lineage>
        <taxon>Bacteria</taxon>
        <taxon>environmental samples</taxon>
    </lineage>
</organism>
<evidence type="ECO:0000313" key="1">
    <source>
        <dbReference type="EMBL" id="EKD44379.1"/>
    </source>
</evidence>